<evidence type="ECO:0000259" key="2">
    <source>
        <dbReference type="Pfam" id="PF19830"/>
    </source>
</evidence>
<evidence type="ECO:0000313" key="5">
    <source>
        <dbReference type="Proteomes" id="UP000193925"/>
    </source>
</evidence>
<feature type="transmembrane region" description="Helical" evidence="1">
    <location>
        <begin position="334"/>
        <end position="360"/>
    </location>
</feature>
<feature type="transmembrane region" description="Helical" evidence="1">
    <location>
        <begin position="309"/>
        <end position="327"/>
    </location>
</feature>
<keyword evidence="1" id="KW-1133">Transmembrane helix</keyword>
<reference evidence="4 5" key="3">
    <citation type="submission" date="2017-03" db="EMBL/GenBank/DDBJ databases">
        <authorList>
            <person name="Regsiter A."/>
            <person name="William W."/>
        </authorList>
    </citation>
    <scope>NUCLEOTIDE SEQUENCE [LARGE SCALE GENOMIC DNA]</scope>
    <source>
        <strain evidence="4">PRJEB5721</strain>
    </source>
</reference>
<gene>
    <name evidence="4" type="ORF">AFERRI_10215</name>
    <name evidence="3" type="ORF">AFERRI_260002</name>
</gene>
<feature type="transmembrane region" description="Helical" evidence="1">
    <location>
        <begin position="181"/>
        <end position="197"/>
    </location>
</feature>
<keyword evidence="1" id="KW-0812">Transmembrane</keyword>
<feature type="transmembrane region" description="Helical" evidence="1">
    <location>
        <begin position="40"/>
        <end position="59"/>
    </location>
</feature>
<reference evidence="3" key="1">
    <citation type="submission" date="2014-03" db="EMBL/GenBank/DDBJ databases">
        <authorList>
            <person name="Genoscope - CEA"/>
        </authorList>
    </citation>
    <scope>NUCLEOTIDE SEQUENCE [LARGE SCALE GENOMIC DNA]</scope>
    <source>
        <strain evidence="3">CF27</strain>
    </source>
</reference>
<dbReference type="Pfam" id="PF19830">
    <property type="entry name" value="DUF6311"/>
    <property type="match status" value="1"/>
</dbReference>
<organism evidence="3">
    <name type="scientific">Acidithiobacillus ferrivorans</name>
    <dbReference type="NCBI Taxonomy" id="160808"/>
    <lineage>
        <taxon>Bacteria</taxon>
        <taxon>Pseudomonadati</taxon>
        <taxon>Pseudomonadota</taxon>
        <taxon>Acidithiobacillia</taxon>
        <taxon>Acidithiobacillales</taxon>
        <taxon>Acidithiobacillaceae</taxon>
        <taxon>Acidithiobacillus</taxon>
    </lineage>
</organism>
<dbReference type="RefSeq" id="WP_035191713.1">
    <property type="nucleotide sequence ID" value="NZ_CCCS020000019.1"/>
</dbReference>
<feature type="transmembrane region" description="Helical" evidence="1">
    <location>
        <begin position="233"/>
        <end position="255"/>
    </location>
</feature>
<proteinExistence type="predicted"/>
<feature type="transmembrane region" description="Helical" evidence="1">
    <location>
        <begin position="203"/>
        <end position="221"/>
    </location>
</feature>
<feature type="transmembrane region" description="Helical" evidence="1">
    <location>
        <begin position="7"/>
        <end position="28"/>
    </location>
</feature>
<sequence length="623" mass="69850">MKLRSIFITFSTLLLYFLFAILIFGVAWKNSFHDWLTHCIGGGTDSISFVWFLAWWPFAINHGLDPFVTKLLWAPSGVNLAWTTSIPSLAILSWPITAKFGPIASYNTLIILSPVLAAWSAFLMIREIIREWWPAFLGGYLFGFSTYEFGQLLGHLNLTFTAAIPLFLWVCILASKRSWKTWKTSVMLAMLLAFQFYTSSEIFTTFTIFLVAALACSYFFYATQYRVSLKTTFLGLAWGYIGALLLMSPILVAMFDSSKQFSGGSAPSIIGFGTDLLNYFIPTPVTWLGGSSMTFITHLFSGDYAEDGGYIGLPLLTILITIIMKYWSEQKIRILIIMLGIIVVASFGPILHVAGIPISTAPWILLYHLPLLGYALPSRFMMYAWLVMGIMVAVWVVDAHRKRDAIIRSGLTMLGLVCIFPNPNIYNNWSPTHVPHFFSSKTICRLMPKNTSLIVVPFGLSGDSMLYQAAAGMCFSMAEGYTGSVPYPFNLWHVVIPLTKGQYNEINPAHLASYISTYHVSRVAVLTGIPLEKNARNMLAESGMASRMTYGSVRLYERGHDFLSPPLTSTGVALQHEEFMTKWEASNQERNRRAIIKTCDTLGIPQGVPQDIYTWLLNHHLAH</sequence>
<feature type="transmembrane region" description="Helical" evidence="1">
    <location>
        <begin position="103"/>
        <end position="125"/>
    </location>
</feature>
<evidence type="ECO:0000313" key="3">
    <source>
        <dbReference type="EMBL" id="CDQ09315.1"/>
    </source>
</evidence>
<feature type="transmembrane region" description="Helical" evidence="1">
    <location>
        <begin position="156"/>
        <end position="174"/>
    </location>
</feature>
<reference evidence="3" key="2">
    <citation type="submission" date="2014-07" db="EMBL/GenBank/DDBJ databases">
        <title>Initial genome analysis of the psychrotolerant acidophile Acidithiobacillus ferrivorans CF27: insights into iron and sulfur oxidation pathways and into biofilm formation.</title>
        <authorList>
            <person name="Talla E."/>
            <person name="Hedrich S."/>
            <person name="Mangenot S."/>
            <person name="Ji B."/>
            <person name="Johnson D.B."/>
            <person name="Barbe V."/>
            <person name="Bonnefoy V."/>
        </authorList>
    </citation>
    <scope>NUCLEOTIDE SEQUENCE [LARGE SCALE GENOMIC DNA]</scope>
    <source>
        <strain evidence="3">CF27</strain>
    </source>
</reference>
<dbReference type="InterPro" id="IPR046278">
    <property type="entry name" value="DUF6311"/>
</dbReference>
<evidence type="ECO:0000313" key="4">
    <source>
        <dbReference type="EMBL" id="SMH64182.1"/>
    </source>
</evidence>
<dbReference type="AlphaFoldDB" id="A0A060ULF5"/>
<name>A0A060ULF5_9PROT</name>
<feature type="transmembrane region" description="Helical" evidence="1">
    <location>
        <begin position="380"/>
        <end position="399"/>
    </location>
</feature>
<dbReference type="EMBL" id="CCCS020000019">
    <property type="protein sequence ID" value="CDQ09315.1"/>
    <property type="molecule type" value="Genomic_DNA"/>
</dbReference>
<evidence type="ECO:0000256" key="1">
    <source>
        <dbReference type="SAM" id="Phobius"/>
    </source>
</evidence>
<feature type="transmembrane region" description="Helical" evidence="1">
    <location>
        <begin position="71"/>
        <end position="97"/>
    </location>
</feature>
<dbReference type="EMBL" id="LT841305">
    <property type="protein sequence ID" value="SMH64182.1"/>
    <property type="molecule type" value="Genomic_DNA"/>
</dbReference>
<feature type="domain" description="DUF6311" evidence="2">
    <location>
        <begin position="16"/>
        <end position="403"/>
    </location>
</feature>
<keyword evidence="5" id="KW-1185">Reference proteome</keyword>
<keyword evidence="1" id="KW-0472">Membrane</keyword>
<accession>A0A060ULF5</accession>
<dbReference type="Proteomes" id="UP000193925">
    <property type="component" value="Chromosome AFERRI"/>
</dbReference>
<protein>
    <recommendedName>
        <fullName evidence="2">DUF6311 domain-containing protein</fullName>
    </recommendedName>
</protein>